<gene>
    <name evidence="5 8" type="primary">nuoN</name>
    <name evidence="8" type="ORF">Spa11_05280</name>
</gene>
<comment type="similarity">
    <text evidence="5">Belongs to the complex I subunit 2 family.</text>
</comment>
<feature type="transmembrane region" description="Helical" evidence="5">
    <location>
        <begin position="266"/>
        <end position="286"/>
    </location>
</feature>
<keyword evidence="3 5" id="KW-1133">Transmembrane helix</keyword>
<feature type="transmembrane region" description="Helical" evidence="5">
    <location>
        <begin position="122"/>
        <end position="139"/>
    </location>
</feature>
<dbReference type="Pfam" id="PF00361">
    <property type="entry name" value="Proton_antipo_M"/>
    <property type="match status" value="2"/>
</dbReference>
<feature type="transmembrane region" description="Helical" evidence="5">
    <location>
        <begin position="226"/>
        <end position="246"/>
    </location>
</feature>
<evidence type="ECO:0000259" key="7">
    <source>
        <dbReference type="Pfam" id="PF00361"/>
    </source>
</evidence>
<keyword evidence="4 5" id="KW-0472">Membrane</keyword>
<reference evidence="8 9" key="1">
    <citation type="submission" date="2019-02" db="EMBL/GenBank/DDBJ databases">
        <title>Deep-cultivation of Planctomycetes and their phenomic and genomic characterization uncovers novel biology.</title>
        <authorList>
            <person name="Wiegand S."/>
            <person name="Jogler M."/>
            <person name="Boedeker C."/>
            <person name="Pinto D."/>
            <person name="Vollmers J."/>
            <person name="Rivas-Marin E."/>
            <person name="Kohn T."/>
            <person name="Peeters S.H."/>
            <person name="Heuer A."/>
            <person name="Rast P."/>
            <person name="Oberbeckmann S."/>
            <person name="Bunk B."/>
            <person name="Jeske O."/>
            <person name="Meyerdierks A."/>
            <person name="Storesund J.E."/>
            <person name="Kallscheuer N."/>
            <person name="Luecker S."/>
            <person name="Lage O.M."/>
            <person name="Pohl T."/>
            <person name="Merkel B.J."/>
            <person name="Hornburger P."/>
            <person name="Mueller R.-W."/>
            <person name="Bruemmer F."/>
            <person name="Labrenz M."/>
            <person name="Spormann A.M."/>
            <person name="Op den Camp H."/>
            <person name="Overmann J."/>
            <person name="Amann R."/>
            <person name="Jetten M.S.M."/>
            <person name="Mascher T."/>
            <person name="Medema M.H."/>
            <person name="Devos D.P."/>
            <person name="Kaster A.-K."/>
            <person name="Ovreas L."/>
            <person name="Rohde M."/>
            <person name="Galperin M.Y."/>
            <person name="Jogler C."/>
        </authorList>
    </citation>
    <scope>NUCLEOTIDE SEQUENCE [LARGE SCALE GENOMIC DNA]</scope>
    <source>
        <strain evidence="8 9">Spa11</strain>
    </source>
</reference>
<feature type="transmembrane region" description="Helical" evidence="5">
    <location>
        <begin position="88"/>
        <end position="110"/>
    </location>
</feature>
<feature type="domain" description="NADH:quinone oxidoreductase/Mrp antiporter transmembrane" evidence="7">
    <location>
        <begin position="322"/>
        <end position="477"/>
    </location>
</feature>
<keyword evidence="8" id="KW-0560">Oxidoreductase</keyword>
<feature type="transmembrane region" description="Helical" evidence="5">
    <location>
        <begin position="351"/>
        <end position="374"/>
    </location>
</feature>
<feature type="transmembrane region" description="Helical" evidence="5">
    <location>
        <begin position="386"/>
        <end position="409"/>
    </location>
</feature>
<evidence type="ECO:0000313" key="9">
    <source>
        <dbReference type="Proteomes" id="UP000316426"/>
    </source>
</evidence>
<keyword evidence="5" id="KW-0874">Quinone</keyword>
<protein>
    <recommendedName>
        <fullName evidence="5">NADH-quinone oxidoreductase subunit N</fullName>
        <ecNumber evidence="5">7.1.1.-</ecNumber>
    </recommendedName>
    <alternativeName>
        <fullName evidence="5">NADH dehydrogenase I subunit N</fullName>
    </alternativeName>
    <alternativeName>
        <fullName evidence="5">NDH-1 subunit N</fullName>
    </alternativeName>
</protein>
<comment type="function">
    <text evidence="5">NDH-1 shuttles electrons from NADH, via FMN and iron-sulfur (Fe-S) centers, to quinones in the respiratory chain. The immediate electron acceptor for the enzyme in this species is believed to be ubiquinone. Couples the redox reaction to proton translocation (for every two electrons transferred, four hydrogen ions are translocated across the cytoplasmic membrane), and thus conserves the redox energy in a proton gradient.</text>
</comment>
<dbReference type="PANTHER" id="PTHR22773">
    <property type="entry name" value="NADH DEHYDROGENASE"/>
    <property type="match status" value="1"/>
</dbReference>
<dbReference type="EMBL" id="CP036349">
    <property type="protein sequence ID" value="QDV72354.1"/>
    <property type="molecule type" value="Genomic_DNA"/>
</dbReference>
<evidence type="ECO:0000256" key="4">
    <source>
        <dbReference type="ARBA" id="ARBA00023136"/>
    </source>
</evidence>
<feature type="transmembrane region" description="Helical" evidence="5">
    <location>
        <begin position="145"/>
        <end position="164"/>
    </location>
</feature>
<dbReference type="GO" id="GO:0050136">
    <property type="term" value="F:NADH dehydrogenase (quinone) (non-electrogenic) activity"/>
    <property type="evidence" value="ECO:0007669"/>
    <property type="project" value="UniProtKB-UniRule"/>
</dbReference>
<feature type="transmembrane region" description="Helical" evidence="5">
    <location>
        <begin position="421"/>
        <end position="445"/>
    </location>
</feature>
<evidence type="ECO:0000256" key="6">
    <source>
        <dbReference type="RuleBase" id="RU000320"/>
    </source>
</evidence>
<dbReference type="KEGG" id="bmei:Spa11_05280"/>
<dbReference type="InterPro" id="IPR001750">
    <property type="entry name" value="ND/Mrp_TM"/>
</dbReference>
<feature type="transmembrane region" description="Helical" evidence="5">
    <location>
        <begin position="25"/>
        <end position="41"/>
    </location>
</feature>
<dbReference type="RefSeq" id="WP_145106914.1">
    <property type="nucleotide sequence ID" value="NZ_CP036349.1"/>
</dbReference>
<keyword evidence="5" id="KW-1003">Cell membrane</keyword>
<comment type="subunit">
    <text evidence="5">NDH-1 is composed of 14 different subunits. Subunits NuoA, H, J, K, L, M, N constitute the membrane sector of the complex.</text>
</comment>
<name>A0A518K3I2_9BACT</name>
<dbReference type="Proteomes" id="UP000316426">
    <property type="component" value="Chromosome"/>
</dbReference>
<sequence>MLPTLVEQLVNDTAGLSLPRSAPEMTLVVTIVLMLLARVPVALRRIEAFWIALVGSIVALGCLAWEASGGLAAIEPVEIYTGMLRHDALGVFSRGLLLTFLVLMVVLSKLTGLANREDGQDFFAMLFGATLGMCLMCRTNHLMMLLLSIEMASVPSYVLVGIVKGRRRSGEAALKYSVYGAAAAGVMLYGISLLAGLTGTAHLPTLGERLAEAHLSTMAADPEQRGVVMALALAGVLVMIGMAFKLSAAPFHFWAPDVFAGAPAEVGAFLSVASKTAALVLLLRIVSLTLPFDMLAHAEANEATTQLVAHSTADPASPARSFVVGLIAVAAALTCTVGNFAALTQTGAKRMLAYSTIAHAGYLLMPIAAAVALAENDPAGASAAAGAVMLYAAGYLFLNFTAFAAVAVIRNTRGSESIDDYAGLIRTAPVTATALCLAMIGLLGLPPLVGFWGKLAALRALVDAGGFWMTMLLVVAVLNTALSLVYYLRVVKTVCLDAPPNDLPTDRPERALQLLLAIGAAPIVLLGLAPEWLASVANEACRGVFG</sequence>
<dbReference type="GO" id="GO:0008137">
    <property type="term" value="F:NADH dehydrogenase (ubiquinone) activity"/>
    <property type="evidence" value="ECO:0007669"/>
    <property type="project" value="InterPro"/>
</dbReference>
<keyword evidence="5" id="KW-0520">NAD</keyword>
<keyword evidence="5" id="KW-1278">Translocase</keyword>
<feature type="transmembrane region" description="Helical" evidence="5">
    <location>
        <begin position="511"/>
        <end position="529"/>
    </location>
</feature>
<keyword evidence="5" id="KW-0813">Transport</keyword>
<evidence type="ECO:0000256" key="3">
    <source>
        <dbReference type="ARBA" id="ARBA00022989"/>
    </source>
</evidence>
<feature type="transmembrane region" description="Helical" evidence="5">
    <location>
        <begin position="48"/>
        <end position="68"/>
    </location>
</feature>
<dbReference type="GO" id="GO:0012505">
    <property type="term" value="C:endomembrane system"/>
    <property type="evidence" value="ECO:0007669"/>
    <property type="project" value="UniProtKB-SubCell"/>
</dbReference>
<dbReference type="InterPro" id="IPR010096">
    <property type="entry name" value="NADH-Q_OxRdtase_suN/2"/>
</dbReference>
<feature type="transmembrane region" description="Helical" evidence="5">
    <location>
        <begin position="465"/>
        <end position="490"/>
    </location>
</feature>
<feature type="transmembrane region" description="Helical" evidence="5">
    <location>
        <begin position="176"/>
        <end position="197"/>
    </location>
</feature>
<keyword evidence="5" id="KW-0830">Ubiquinone</keyword>
<comment type="catalytic activity">
    <reaction evidence="5">
        <text>a quinone + NADH + 5 H(+)(in) = a quinol + NAD(+) + 4 H(+)(out)</text>
        <dbReference type="Rhea" id="RHEA:57888"/>
        <dbReference type="ChEBI" id="CHEBI:15378"/>
        <dbReference type="ChEBI" id="CHEBI:24646"/>
        <dbReference type="ChEBI" id="CHEBI:57540"/>
        <dbReference type="ChEBI" id="CHEBI:57945"/>
        <dbReference type="ChEBI" id="CHEBI:132124"/>
    </reaction>
</comment>
<proteinExistence type="inferred from homology"/>
<comment type="subcellular location">
    <subcellularLocation>
        <location evidence="5">Cell membrane</location>
        <topology evidence="5">Multi-pass membrane protein</topology>
    </subcellularLocation>
    <subcellularLocation>
        <location evidence="1">Endomembrane system</location>
        <topology evidence="1">Multi-pass membrane protein</topology>
    </subcellularLocation>
    <subcellularLocation>
        <location evidence="6">Membrane</location>
        <topology evidence="6">Multi-pass membrane protein</topology>
    </subcellularLocation>
</comment>
<organism evidence="8 9">
    <name type="scientific">Botrimarina mediterranea</name>
    <dbReference type="NCBI Taxonomy" id="2528022"/>
    <lineage>
        <taxon>Bacteria</taxon>
        <taxon>Pseudomonadati</taxon>
        <taxon>Planctomycetota</taxon>
        <taxon>Planctomycetia</taxon>
        <taxon>Pirellulales</taxon>
        <taxon>Lacipirellulaceae</taxon>
        <taxon>Botrimarina</taxon>
    </lineage>
</organism>
<evidence type="ECO:0000256" key="5">
    <source>
        <dbReference type="HAMAP-Rule" id="MF_00445"/>
    </source>
</evidence>
<dbReference type="GO" id="GO:0048038">
    <property type="term" value="F:quinone binding"/>
    <property type="evidence" value="ECO:0007669"/>
    <property type="project" value="UniProtKB-KW"/>
</dbReference>
<feature type="transmembrane region" description="Helical" evidence="5">
    <location>
        <begin position="322"/>
        <end position="344"/>
    </location>
</feature>
<keyword evidence="9" id="KW-1185">Reference proteome</keyword>
<dbReference type="GO" id="GO:0005886">
    <property type="term" value="C:plasma membrane"/>
    <property type="evidence" value="ECO:0007669"/>
    <property type="project" value="UniProtKB-SubCell"/>
</dbReference>
<accession>A0A518K3I2</accession>
<dbReference type="EC" id="7.1.1.-" evidence="5"/>
<dbReference type="GO" id="GO:0042773">
    <property type="term" value="P:ATP synthesis coupled electron transport"/>
    <property type="evidence" value="ECO:0007669"/>
    <property type="project" value="InterPro"/>
</dbReference>
<evidence type="ECO:0000256" key="1">
    <source>
        <dbReference type="ARBA" id="ARBA00004127"/>
    </source>
</evidence>
<dbReference type="AlphaFoldDB" id="A0A518K3I2"/>
<evidence type="ECO:0000256" key="2">
    <source>
        <dbReference type="ARBA" id="ARBA00022692"/>
    </source>
</evidence>
<evidence type="ECO:0000313" key="8">
    <source>
        <dbReference type="EMBL" id="QDV72354.1"/>
    </source>
</evidence>
<dbReference type="HAMAP" id="MF_00445">
    <property type="entry name" value="NDH1_NuoN_1"/>
    <property type="match status" value="1"/>
</dbReference>
<feature type="domain" description="NADH:quinone oxidoreductase/Mrp antiporter transmembrane" evidence="7">
    <location>
        <begin position="140"/>
        <end position="288"/>
    </location>
</feature>
<keyword evidence="2 5" id="KW-0812">Transmembrane</keyword>